<dbReference type="EMBL" id="FOOT01000002">
    <property type="protein sequence ID" value="SFG48598.1"/>
    <property type="molecule type" value="Genomic_DNA"/>
</dbReference>
<dbReference type="Pfam" id="PF11964">
    <property type="entry name" value="SpoIIAA-like"/>
    <property type="match status" value="1"/>
</dbReference>
<gene>
    <name evidence="1" type="ORF">SAMN05421739_102670</name>
</gene>
<dbReference type="RefSeq" id="WP_092100120.1">
    <property type="nucleotide sequence ID" value="NZ_FOOT01000002.1"/>
</dbReference>
<name>A0A1I2S703_9BACT</name>
<keyword evidence="2" id="KW-1185">Reference proteome</keyword>
<dbReference type="InterPro" id="IPR038396">
    <property type="entry name" value="SpoIIAA-like_sf"/>
</dbReference>
<dbReference type="InterPro" id="IPR021866">
    <property type="entry name" value="SpoIIAA-like"/>
</dbReference>
<dbReference type="Proteomes" id="UP000198724">
    <property type="component" value="Unassembled WGS sequence"/>
</dbReference>
<evidence type="ECO:0000313" key="2">
    <source>
        <dbReference type="Proteomes" id="UP000198724"/>
    </source>
</evidence>
<proteinExistence type="predicted"/>
<dbReference type="Gene3D" id="3.40.50.10600">
    <property type="entry name" value="SpoIIaa-like domains"/>
    <property type="match status" value="1"/>
</dbReference>
<reference evidence="2" key="1">
    <citation type="submission" date="2016-10" db="EMBL/GenBank/DDBJ databases">
        <authorList>
            <person name="Varghese N."/>
            <person name="Submissions S."/>
        </authorList>
    </citation>
    <scope>NUCLEOTIDE SEQUENCE [LARGE SCALE GENOMIC DNA]</scope>
    <source>
        <strain evidence="2">LP51</strain>
    </source>
</reference>
<protein>
    <submittedName>
        <fullName evidence="1">SpoIIAA-like</fullName>
    </submittedName>
</protein>
<evidence type="ECO:0000313" key="1">
    <source>
        <dbReference type="EMBL" id="SFG48598.1"/>
    </source>
</evidence>
<dbReference type="SUPFAM" id="SSF52091">
    <property type="entry name" value="SpoIIaa-like"/>
    <property type="match status" value="1"/>
</dbReference>
<sequence length="121" mass="14225">MIELLAETHEDMLAVRVSGELTNDDFDLYREQIRDRMKRYGSARLYYEMVNLSWVKPGAALENALFDLVHGREYDRVAMVGEKVWQEWAAKIISPVKKKGVRYFNLADREKALRWVQTGEE</sequence>
<dbReference type="OrthoDB" id="9811577at2"/>
<organism evidence="1 2">
    <name type="scientific">Pontibacter chinhatensis</name>
    <dbReference type="NCBI Taxonomy" id="1436961"/>
    <lineage>
        <taxon>Bacteria</taxon>
        <taxon>Pseudomonadati</taxon>
        <taxon>Bacteroidota</taxon>
        <taxon>Cytophagia</taxon>
        <taxon>Cytophagales</taxon>
        <taxon>Hymenobacteraceae</taxon>
        <taxon>Pontibacter</taxon>
    </lineage>
</organism>
<accession>A0A1I2S703</accession>
<dbReference type="AlphaFoldDB" id="A0A1I2S703"/>
<dbReference type="InterPro" id="IPR036513">
    <property type="entry name" value="STAS_dom_sf"/>
</dbReference>
<dbReference type="STRING" id="1436961.SAMN05421739_102670"/>